<dbReference type="RefSeq" id="XP_046068833.1">
    <property type="nucleotide sequence ID" value="XM_046216929.1"/>
</dbReference>
<accession>A0AAD4KJK9</accession>
<dbReference type="GeneID" id="70247216"/>
<organism evidence="1 2">
    <name type="scientific">Talaromyces proteolyticus</name>
    <dbReference type="NCBI Taxonomy" id="1131652"/>
    <lineage>
        <taxon>Eukaryota</taxon>
        <taxon>Fungi</taxon>
        <taxon>Dikarya</taxon>
        <taxon>Ascomycota</taxon>
        <taxon>Pezizomycotina</taxon>
        <taxon>Eurotiomycetes</taxon>
        <taxon>Eurotiomycetidae</taxon>
        <taxon>Eurotiales</taxon>
        <taxon>Trichocomaceae</taxon>
        <taxon>Talaromyces</taxon>
        <taxon>Talaromyces sect. Bacilispori</taxon>
    </lineage>
</organism>
<dbReference type="EMBL" id="JAJTJA010000010">
    <property type="protein sequence ID" value="KAH8692960.1"/>
    <property type="molecule type" value="Genomic_DNA"/>
</dbReference>
<dbReference type="Proteomes" id="UP001201262">
    <property type="component" value="Unassembled WGS sequence"/>
</dbReference>
<sequence length="173" mass="20324">MESAFDHEICKDLHSCFEDIRYIQRHMHKNRGTPNEFKLASELHETKVKLHRVLEEIYAMNAFTRKPGEYLPGKLVNMEIQRKIWQKMDDMKPPLDILRDPNATREEKDASLVKAKKVCDEMCEIWFQPLQEPAIFEPDPNSLITHCGFQACRPASQIPTLRVLRRAETSWDC</sequence>
<evidence type="ECO:0000313" key="2">
    <source>
        <dbReference type="Proteomes" id="UP001201262"/>
    </source>
</evidence>
<protein>
    <submittedName>
        <fullName evidence="1">Uncharacterized protein</fullName>
    </submittedName>
</protein>
<evidence type="ECO:0000313" key="1">
    <source>
        <dbReference type="EMBL" id="KAH8692960.1"/>
    </source>
</evidence>
<keyword evidence="2" id="KW-1185">Reference proteome</keyword>
<comment type="caution">
    <text evidence="1">The sequence shown here is derived from an EMBL/GenBank/DDBJ whole genome shotgun (WGS) entry which is preliminary data.</text>
</comment>
<dbReference type="AlphaFoldDB" id="A0AAD4KJK9"/>
<reference evidence="1" key="1">
    <citation type="submission" date="2021-12" db="EMBL/GenBank/DDBJ databases">
        <title>Convergent genome expansion in fungi linked to evolution of root-endophyte symbiosis.</title>
        <authorList>
            <consortium name="DOE Joint Genome Institute"/>
            <person name="Ke Y.-H."/>
            <person name="Bonito G."/>
            <person name="Liao H.-L."/>
            <person name="Looney B."/>
            <person name="Rojas-Flechas A."/>
            <person name="Nash J."/>
            <person name="Hameed K."/>
            <person name="Schadt C."/>
            <person name="Martin F."/>
            <person name="Crous P.W."/>
            <person name="Miettinen O."/>
            <person name="Magnuson J.K."/>
            <person name="Labbe J."/>
            <person name="Jacobson D."/>
            <person name="Doktycz M.J."/>
            <person name="Veneault-Fourrey C."/>
            <person name="Kuo A."/>
            <person name="Mondo S."/>
            <person name="Calhoun S."/>
            <person name="Riley R."/>
            <person name="Ohm R."/>
            <person name="LaButti K."/>
            <person name="Andreopoulos B."/>
            <person name="Pangilinan J."/>
            <person name="Nolan M."/>
            <person name="Tritt A."/>
            <person name="Clum A."/>
            <person name="Lipzen A."/>
            <person name="Daum C."/>
            <person name="Barry K."/>
            <person name="Grigoriev I.V."/>
            <person name="Vilgalys R."/>
        </authorList>
    </citation>
    <scope>NUCLEOTIDE SEQUENCE</scope>
    <source>
        <strain evidence="1">PMI_201</strain>
    </source>
</reference>
<gene>
    <name evidence="1" type="ORF">BGW36DRAFT_385598</name>
</gene>
<name>A0AAD4KJK9_9EURO</name>
<proteinExistence type="predicted"/>